<evidence type="ECO:0000313" key="2">
    <source>
        <dbReference type="EMBL" id="KIY44538.1"/>
    </source>
</evidence>
<evidence type="ECO:0000259" key="1">
    <source>
        <dbReference type="Pfam" id="PF17667"/>
    </source>
</evidence>
<dbReference type="Proteomes" id="UP000054144">
    <property type="component" value="Unassembled WGS sequence"/>
</dbReference>
<evidence type="ECO:0000313" key="3">
    <source>
        <dbReference type="Proteomes" id="UP000054144"/>
    </source>
</evidence>
<keyword evidence="3" id="KW-1185">Reference proteome</keyword>
<feature type="non-terminal residue" evidence="2">
    <location>
        <position position="185"/>
    </location>
</feature>
<dbReference type="AlphaFoldDB" id="A0A0D7A160"/>
<sequence length="185" mass="21814">AVHYMNNDPCRRFTFSVTIENTQMRLWYYSRSHSVVSTPFNFVEDTKSFIHFVLAFAFASPAALGYDPTVRRYYCDESRNFFYVFEIVQDEIKHYFRTIDILSEYRAARVSGRGTRVFLVQRCSGFNDTEPFGDKAVLKDFWLDERALPEWTIQADIFHQLLSLVSTGGYKKYFMTILEHSQVQL</sequence>
<dbReference type="OrthoDB" id="3271139at2759"/>
<dbReference type="Pfam" id="PF17667">
    <property type="entry name" value="Pkinase_fungal"/>
    <property type="match status" value="1"/>
</dbReference>
<feature type="non-terminal residue" evidence="2">
    <location>
        <position position="1"/>
    </location>
</feature>
<feature type="domain" description="Fungal-type protein kinase" evidence="1">
    <location>
        <begin position="4"/>
        <end position="153"/>
    </location>
</feature>
<gene>
    <name evidence="2" type="ORF">FISHEDRAFT_10536</name>
</gene>
<accession>A0A0D7A160</accession>
<protein>
    <recommendedName>
        <fullName evidence="1">Fungal-type protein kinase domain-containing protein</fullName>
    </recommendedName>
</protein>
<name>A0A0D7A160_9AGAR</name>
<dbReference type="EMBL" id="KN882089">
    <property type="protein sequence ID" value="KIY44538.1"/>
    <property type="molecule type" value="Genomic_DNA"/>
</dbReference>
<proteinExistence type="predicted"/>
<dbReference type="InterPro" id="IPR040976">
    <property type="entry name" value="Pkinase_fungal"/>
</dbReference>
<reference evidence="2 3" key="1">
    <citation type="journal article" date="2015" name="Fungal Genet. Biol.">
        <title>Evolution of novel wood decay mechanisms in Agaricales revealed by the genome sequences of Fistulina hepatica and Cylindrobasidium torrendii.</title>
        <authorList>
            <person name="Floudas D."/>
            <person name="Held B.W."/>
            <person name="Riley R."/>
            <person name="Nagy L.G."/>
            <person name="Koehler G."/>
            <person name="Ransdell A.S."/>
            <person name="Younus H."/>
            <person name="Chow J."/>
            <person name="Chiniquy J."/>
            <person name="Lipzen A."/>
            <person name="Tritt A."/>
            <person name="Sun H."/>
            <person name="Haridas S."/>
            <person name="LaButti K."/>
            <person name="Ohm R.A."/>
            <person name="Kues U."/>
            <person name="Blanchette R.A."/>
            <person name="Grigoriev I.V."/>
            <person name="Minto R.E."/>
            <person name="Hibbett D.S."/>
        </authorList>
    </citation>
    <scope>NUCLEOTIDE SEQUENCE [LARGE SCALE GENOMIC DNA]</scope>
    <source>
        <strain evidence="2 3">ATCC 64428</strain>
    </source>
</reference>
<organism evidence="2 3">
    <name type="scientific">Fistulina hepatica ATCC 64428</name>
    <dbReference type="NCBI Taxonomy" id="1128425"/>
    <lineage>
        <taxon>Eukaryota</taxon>
        <taxon>Fungi</taxon>
        <taxon>Dikarya</taxon>
        <taxon>Basidiomycota</taxon>
        <taxon>Agaricomycotina</taxon>
        <taxon>Agaricomycetes</taxon>
        <taxon>Agaricomycetidae</taxon>
        <taxon>Agaricales</taxon>
        <taxon>Fistulinaceae</taxon>
        <taxon>Fistulina</taxon>
    </lineage>
</organism>